<gene>
    <name evidence="3" type="ORF">TI39_contig4165g00005</name>
</gene>
<evidence type="ECO:0000259" key="2">
    <source>
        <dbReference type="PROSITE" id="PS50076"/>
    </source>
</evidence>
<dbReference type="Gene3D" id="1.10.287.110">
    <property type="entry name" value="DnaJ domain"/>
    <property type="match status" value="1"/>
</dbReference>
<feature type="domain" description="J" evidence="2">
    <location>
        <begin position="10"/>
        <end position="77"/>
    </location>
</feature>
<dbReference type="EMBL" id="LAFY01004124">
    <property type="protein sequence ID" value="KJX94684.1"/>
    <property type="molecule type" value="Genomic_DNA"/>
</dbReference>
<dbReference type="AlphaFoldDB" id="A0A0F4GBF8"/>
<dbReference type="PROSITE" id="PS50076">
    <property type="entry name" value="DNAJ_2"/>
    <property type="match status" value="1"/>
</dbReference>
<evidence type="ECO:0000313" key="3">
    <source>
        <dbReference type="EMBL" id="KJX94684.1"/>
    </source>
</evidence>
<dbReference type="InterPro" id="IPR001623">
    <property type="entry name" value="DnaJ_domain"/>
</dbReference>
<evidence type="ECO:0000256" key="1">
    <source>
        <dbReference type="SAM" id="MobiDB-lite"/>
    </source>
</evidence>
<protein>
    <recommendedName>
        <fullName evidence="2">J domain-containing protein</fullName>
    </recommendedName>
</protein>
<accession>A0A0F4GBF8</accession>
<dbReference type="Proteomes" id="UP000033647">
    <property type="component" value="Unassembled WGS sequence"/>
</dbReference>
<dbReference type="InterPro" id="IPR036869">
    <property type="entry name" value="J_dom_sf"/>
</dbReference>
<feature type="region of interest" description="Disordered" evidence="1">
    <location>
        <begin position="178"/>
        <end position="306"/>
    </location>
</feature>
<proteinExistence type="predicted"/>
<dbReference type="OrthoDB" id="10367689at2759"/>
<organism evidence="3 4">
    <name type="scientific">Zymoseptoria brevis</name>
    <dbReference type="NCBI Taxonomy" id="1047168"/>
    <lineage>
        <taxon>Eukaryota</taxon>
        <taxon>Fungi</taxon>
        <taxon>Dikarya</taxon>
        <taxon>Ascomycota</taxon>
        <taxon>Pezizomycotina</taxon>
        <taxon>Dothideomycetes</taxon>
        <taxon>Dothideomycetidae</taxon>
        <taxon>Mycosphaerellales</taxon>
        <taxon>Mycosphaerellaceae</taxon>
        <taxon>Zymoseptoria</taxon>
    </lineage>
</organism>
<dbReference type="SUPFAM" id="SSF46565">
    <property type="entry name" value="Chaperone J-domain"/>
    <property type="match status" value="1"/>
</dbReference>
<comment type="caution">
    <text evidence="3">The sequence shown here is derived from an EMBL/GenBank/DDBJ whole genome shotgun (WGS) entry which is preliminary data.</text>
</comment>
<reference evidence="3 4" key="1">
    <citation type="submission" date="2015-03" db="EMBL/GenBank/DDBJ databases">
        <title>RNA-seq based gene annotation and comparative genomics of four Zymoseptoria species reveal species-specific pathogenicity related genes and transposable element activity.</title>
        <authorList>
            <person name="Grandaubert J."/>
            <person name="Bhattacharyya A."/>
            <person name="Stukenbrock E.H."/>
        </authorList>
    </citation>
    <scope>NUCLEOTIDE SEQUENCE [LARGE SCALE GENOMIC DNA]</scope>
    <source>
        <strain evidence="3 4">Zb18110</strain>
    </source>
</reference>
<feature type="compositionally biased region" description="Basic and acidic residues" evidence="1">
    <location>
        <begin position="217"/>
        <end position="237"/>
    </location>
</feature>
<keyword evidence="4" id="KW-1185">Reference proteome</keyword>
<feature type="compositionally biased region" description="Polar residues" evidence="1">
    <location>
        <begin position="278"/>
        <end position="296"/>
    </location>
</feature>
<name>A0A0F4GBF8_9PEZI</name>
<evidence type="ECO:0000313" key="4">
    <source>
        <dbReference type="Proteomes" id="UP000033647"/>
    </source>
</evidence>
<sequence length="306" mass="32686">MAASLDLGPTPYSDLGLEYNATQQQINAALARSHTHIEIDFDNGLPDDEAHERIRVIGEAQLVLEDGQIRALYDAYLRRVHGVKDFEYPTYHSILQVDKDATEEEANANYEHFMALWAGGRYERVPQMALGGARDRMVARARKAQKDSEVRKDSAATIPMVGTGQATVVATTEHVQASTSAPAGFAPTTAQTTSKAPRAPKKVKDPNAPKIPKAPQKVKESDANKSKVPKAPKEPKVPKIAKVTKPQKLKTNKKAAGAQNGAPIPNAVEGGGAPTAEQGAQDQTPGHNQQATNGQNAPVAVMGAPV</sequence>